<evidence type="ECO:0000259" key="10">
    <source>
        <dbReference type="Pfam" id="PF14714"/>
    </source>
</evidence>
<evidence type="ECO:0000256" key="8">
    <source>
        <dbReference type="HAMAP-Rule" id="MF_00195"/>
    </source>
</evidence>
<dbReference type="GO" id="GO:0005525">
    <property type="term" value="F:GTP binding"/>
    <property type="evidence" value="ECO:0007669"/>
    <property type="project" value="UniProtKB-UniRule"/>
</dbReference>
<name>A0A518AWS8_9BACT</name>
<dbReference type="SUPFAM" id="SSF52540">
    <property type="entry name" value="P-loop containing nucleoside triphosphate hydrolases"/>
    <property type="match status" value="2"/>
</dbReference>
<feature type="domain" description="GTPase Der C-terminal KH-domain-like" evidence="10">
    <location>
        <begin position="484"/>
        <end position="564"/>
    </location>
</feature>
<evidence type="ECO:0000256" key="7">
    <source>
        <dbReference type="ARBA" id="ARBA00032345"/>
    </source>
</evidence>
<feature type="binding site" evidence="8">
    <location>
        <begin position="362"/>
        <end position="366"/>
    </location>
    <ligand>
        <name>GTP</name>
        <dbReference type="ChEBI" id="CHEBI:37565"/>
        <label>2</label>
    </ligand>
</feature>
<keyword evidence="4" id="KW-0677">Repeat</keyword>
<reference evidence="11 12" key="1">
    <citation type="submission" date="2019-02" db="EMBL/GenBank/DDBJ databases">
        <title>Deep-cultivation of Planctomycetes and their phenomic and genomic characterization uncovers novel biology.</title>
        <authorList>
            <person name="Wiegand S."/>
            <person name="Jogler M."/>
            <person name="Boedeker C."/>
            <person name="Pinto D."/>
            <person name="Vollmers J."/>
            <person name="Rivas-Marin E."/>
            <person name="Kohn T."/>
            <person name="Peeters S.H."/>
            <person name="Heuer A."/>
            <person name="Rast P."/>
            <person name="Oberbeckmann S."/>
            <person name="Bunk B."/>
            <person name="Jeske O."/>
            <person name="Meyerdierks A."/>
            <person name="Storesund J.E."/>
            <person name="Kallscheuer N."/>
            <person name="Luecker S."/>
            <person name="Lage O.M."/>
            <person name="Pohl T."/>
            <person name="Merkel B.J."/>
            <person name="Hornburger P."/>
            <person name="Mueller R.-W."/>
            <person name="Bruemmer F."/>
            <person name="Labrenz M."/>
            <person name="Spormann A.M."/>
            <person name="Op den Camp H."/>
            <person name="Overmann J."/>
            <person name="Amann R."/>
            <person name="Jetten M.S.M."/>
            <person name="Mascher T."/>
            <person name="Medema M.H."/>
            <person name="Devos D.P."/>
            <person name="Kaster A.-K."/>
            <person name="Ovreas L."/>
            <person name="Rohde M."/>
            <person name="Galperin M.Y."/>
            <person name="Jogler C."/>
        </authorList>
    </citation>
    <scope>NUCLEOTIDE SEQUENCE [LARGE SCALE GENOMIC DNA]</scope>
    <source>
        <strain evidence="11 12">Pan181</strain>
    </source>
</reference>
<dbReference type="Pfam" id="PF01926">
    <property type="entry name" value="MMR_HSR1"/>
    <property type="match status" value="2"/>
</dbReference>
<dbReference type="Proteomes" id="UP000315750">
    <property type="component" value="Chromosome"/>
</dbReference>
<comment type="similarity">
    <text evidence="1 8">Belongs to the TRAFAC class TrmE-Era-EngA-EngB-Septin-like GTPase superfamily. EngA (Der) GTPase family.</text>
</comment>
<dbReference type="HAMAP" id="MF_00195">
    <property type="entry name" value="GTPase_Der"/>
    <property type="match status" value="1"/>
</dbReference>
<feature type="domain" description="G" evidence="9">
    <location>
        <begin position="134"/>
        <end position="250"/>
    </location>
</feature>
<keyword evidence="12" id="KW-1185">Reference proteome</keyword>
<feature type="binding site" evidence="8">
    <location>
        <begin position="315"/>
        <end position="322"/>
    </location>
    <ligand>
        <name>GTP</name>
        <dbReference type="ChEBI" id="CHEBI:37565"/>
        <label>2</label>
    </ligand>
</feature>
<feature type="domain" description="G" evidence="9">
    <location>
        <begin position="310"/>
        <end position="427"/>
    </location>
</feature>
<comment type="function">
    <text evidence="8">GTPase that plays an essential role in the late steps of ribosome biogenesis.</text>
</comment>
<accession>A0A518AWS8</accession>
<evidence type="ECO:0000256" key="3">
    <source>
        <dbReference type="ARBA" id="ARBA00022517"/>
    </source>
</evidence>
<dbReference type="EMBL" id="CP036278">
    <property type="protein sequence ID" value="QDU59166.1"/>
    <property type="molecule type" value="Genomic_DNA"/>
</dbReference>
<feature type="binding site" evidence="8">
    <location>
        <begin position="249"/>
        <end position="252"/>
    </location>
    <ligand>
        <name>GTP</name>
        <dbReference type="ChEBI" id="CHEBI:37565"/>
        <label>1</label>
    </ligand>
</feature>
<dbReference type="Pfam" id="PF14714">
    <property type="entry name" value="KH_dom-like"/>
    <property type="match status" value="1"/>
</dbReference>
<evidence type="ECO:0000256" key="2">
    <source>
        <dbReference type="ARBA" id="ARBA00020953"/>
    </source>
</evidence>
<dbReference type="PANTHER" id="PTHR43834">
    <property type="entry name" value="GTPASE DER"/>
    <property type="match status" value="1"/>
</dbReference>
<evidence type="ECO:0000256" key="6">
    <source>
        <dbReference type="ARBA" id="ARBA00023134"/>
    </source>
</evidence>
<keyword evidence="5 8" id="KW-0547">Nucleotide-binding</keyword>
<sequence>MLDTCLLQAFESGEQGTLFGWVDRHDWANEVVSGEAWNLVASSTAGGVRVPPQPTNPPRRVTTPAIAELGVPDPSPANYNTVKDGPTAGNPQVPVDGRTLSGLCEIWLLTLELTHGSGLPKASHYYPIVMPVPQIVIVGRPNVGKSSVFNWLAGTKISIVDDQPGITRDRLTHLMSHEDRFFELVDTGGMGFNDADNLTKHIEEQISMAIESADLILFVLDTRTGLLPMDQEVAKRLRLVKVPVICLTNKADDHTFDSAAEDFHRLGFGAPIKVSTLQNRNRGILLNRIIDSLPEPGEDGDLPDDEPVMKVAIVGRRNVGKSTFVNTLAHAERMIVSEVPGTTRDSVDVRFELDGKAFIAIDTPGLRKGKSQRDIDFYGTHRAQRSIRRADVVLLFHDCTQRIGKVDKQLCDYIANQYKPCIFVVNKWDQLFGQMPTEKWANYLHDTYRTMRYAPIAFITAQTGKNVKALLNHGQMLFKQARQRVGTGELNRMLRDAVKRKAPPLYKNRRPKIYYATQVGTEPPTLVLFCSQPAAIDATYQRYLLNQFRDYLEFDEVPIKLYLRKRSEHDERDDIGSGVAADA</sequence>
<dbReference type="AlphaFoldDB" id="A0A518AWS8"/>
<evidence type="ECO:0000313" key="12">
    <source>
        <dbReference type="Proteomes" id="UP000315750"/>
    </source>
</evidence>
<dbReference type="GO" id="GO:0043022">
    <property type="term" value="F:ribosome binding"/>
    <property type="evidence" value="ECO:0007669"/>
    <property type="project" value="TreeGrafter"/>
</dbReference>
<gene>
    <name evidence="8 11" type="primary">der</name>
    <name evidence="11" type="ORF">Pan181_54070</name>
</gene>
<dbReference type="NCBIfam" id="TIGR03594">
    <property type="entry name" value="GTPase_EngA"/>
    <property type="match status" value="1"/>
</dbReference>
<proteinExistence type="inferred from homology"/>
<dbReference type="InterPro" id="IPR015946">
    <property type="entry name" value="KH_dom-like_a/b"/>
</dbReference>
<dbReference type="InterPro" id="IPR005225">
    <property type="entry name" value="Small_GTP-bd"/>
</dbReference>
<dbReference type="CDD" id="cd01894">
    <property type="entry name" value="EngA1"/>
    <property type="match status" value="1"/>
</dbReference>
<dbReference type="Gene3D" id="3.30.300.20">
    <property type="match status" value="1"/>
</dbReference>
<evidence type="ECO:0000256" key="5">
    <source>
        <dbReference type="ARBA" id="ARBA00022741"/>
    </source>
</evidence>
<organism evidence="11 12">
    <name type="scientific">Aeoliella mucimassa</name>
    <dbReference type="NCBI Taxonomy" id="2527972"/>
    <lineage>
        <taxon>Bacteria</taxon>
        <taxon>Pseudomonadati</taxon>
        <taxon>Planctomycetota</taxon>
        <taxon>Planctomycetia</taxon>
        <taxon>Pirellulales</taxon>
        <taxon>Lacipirellulaceae</taxon>
        <taxon>Aeoliella</taxon>
    </lineage>
</organism>
<dbReference type="InterPro" id="IPR016484">
    <property type="entry name" value="GTPase_Der"/>
</dbReference>
<dbReference type="CDD" id="cd01895">
    <property type="entry name" value="EngA2"/>
    <property type="match status" value="1"/>
</dbReference>
<dbReference type="FunFam" id="3.30.300.20:FF:000004">
    <property type="entry name" value="GTPase Der"/>
    <property type="match status" value="1"/>
</dbReference>
<dbReference type="NCBIfam" id="TIGR00231">
    <property type="entry name" value="small_GTP"/>
    <property type="match status" value="2"/>
</dbReference>
<dbReference type="KEGG" id="amuc:Pan181_54070"/>
<evidence type="ECO:0000256" key="1">
    <source>
        <dbReference type="ARBA" id="ARBA00008279"/>
    </source>
</evidence>
<dbReference type="PRINTS" id="PR00326">
    <property type="entry name" value="GTP1OBG"/>
</dbReference>
<feature type="binding site" evidence="8">
    <location>
        <begin position="139"/>
        <end position="146"/>
    </location>
    <ligand>
        <name>GTP</name>
        <dbReference type="ChEBI" id="CHEBI:37565"/>
        <label>1</label>
    </ligand>
</feature>
<comment type="subunit">
    <text evidence="8">Associates with the 50S ribosomal subunit.</text>
</comment>
<keyword evidence="6 8" id="KW-0342">GTP-binding</keyword>
<evidence type="ECO:0000259" key="9">
    <source>
        <dbReference type="Pfam" id="PF01926"/>
    </source>
</evidence>
<protein>
    <recommendedName>
        <fullName evidence="2 8">GTPase Der</fullName>
    </recommendedName>
    <alternativeName>
        <fullName evidence="7 8">GTP-binding protein EngA</fullName>
    </alternativeName>
</protein>
<evidence type="ECO:0000313" key="11">
    <source>
        <dbReference type="EMBL" id="QDU59166.1"/>
    </source>
</evidence>
<dbReference type="GO" id="GO:0042254">
    <property type="term" value="P:ribosome biogenesis"/>
    <property type="evidence" value="ECO:0007669"/>
    <property type="project" value="UniProtKB-KW"/>
</dbReference>
<dbReference type="InterPro" id="IPR006073">
    <property type="entry name" value="GTP-bd"/>
</dbReference>
<dbReference type="Gene3D" id="3.40.50.300">
    <property type="entry name" value="P-loop containing nucleotide triphosphate hydrolases"/>
    <property type="match status" value="2"/>
</dbReference>
<dbReference type="InterPro" id="IPR027417">
    <property type="entry name" value="P-loop_NTPase"/>
</dbReference>
<feature type="binding site" evidence="8">
    <location>
        <begin position="186"/>
        <end position="190"/>
    </location>
    <ligand>
        <name>GTP</name>
        <dbReference type="ChEBI" id="CHEBI:37565"/>
        <label>1</label>
    </ligand>
</feature>
<dbReference type="InterPro" id="IPR032859">
    <property type="entry name" value="KH_dom-like"/>
</dbReference>
<feature type="binding site" evidence="8">
    <location>
        <begin position="426"/>
        <end position="429"/>
    </location>
    <ligand>
        <name>GTP</name>
        <dbReference type="ChEBI" id="CHEBI:37565"/>
        <label>2</label>
    </ligand>
</feature>
<evidence type="ECO:0000256" key="4">
    <source>
        <dbReference type="ARBA" id="ARBA00022737"/>
    </source>
</evidence>
<keyword evidence="3 8" id="KW-0690">Ribosome biogenesis</keyword>
<dbReference type="PANTHER" id="PTHR43834:SF6">
    <property type="entry name" value="GTPASE DER"/>
    <property type="match status" value="1"/>
</dbReference>